<comment type="caution">
    <text evidence="3">The sequence shown here is derived from an EMBL/GenBank/DDBJ whole genome shotgun (WGS) entry which is preliminary data.</text>
</comment>
<evidence type="ECO:0000256" key="2">
    <source>
        <dbReference type="SAM" id="Phobius"/>
    </source>
</evidence>
<evidence type="ECO:0000313" key="4">
    <source>
        <dbReference type="Proteomes" id="UP000605992"/>
    </source>
</evidence>
<keyword evidence="2" id="KW-1133">Transmembrane helix</keyword>
<feature type="region of interest" description="Disordered" evidence="1">
    <location>
        <begin position="51"/>
        <end position="95"/>
    </location>
</feature>
<proteinExistence type="predicted"/>
<dbReference type="PROSITE" id="PS51367">
    <property type="entry name" value="THAUMATIN_2"/>
    <property type="match status" value="1"/>
</dbReference>
<dbReference type="AlphaFoldDB" id="A0A8J3Y2D1"/>
<dbReference type="SUPFAM" id="SSF49870">
    <property type="entry name" value="Osmotin, thaumatin-like protein"/>
    <property type="match status" value="1"/>
</dbReference>
<dbReference type="SMART" id="SM00205">
    <property type="entry name" value="THN"/>
    <property type="match status" value="1"/>
</dbReference>
<gene>
    <name evidence="3" type="ORF">Pth03_78750</name>
</gene>
<sequence>MAAPSWLPYVLVVAVVAATVVALVWPSSPDGGTTQASANAPSTGQTALAVADGTTTSPTPTAPHASRTAKPSPSPHKNAKKAPAGTSATKAATPKAPAGKRVFTFVNKMNQTIWLASNKNDKYPLTKTGWVLKPGQTVSVAVADKWGGRFWGRTGCSFDSSGHGHCKTGDCGGVFQCVGSTGSATTLGEFSLSAWGGMDFYDVSMVDGYNLPMWINIYGGGTKDPVSSSGCYKGGCTKAVSCPSKMQLMVGGQAVGCNNPCTAFGGDTYCCRGKWAGRENCIPSKWPTDFTQVFKKAAPYAYSYAFDDSATMACKGRCSYRVTFGIT</sequence>
<feature type="compositionally biased region" description="Low complexity" evidence="1">
    <location>
        <begin position="54"/>
        <end position="69"/>
    </location>
</feature>
<dbReference type="RefSeq" id="WP_203949532.1">
    <property type="nucleotide sequence ID" value="NZ_BOOR01000086.1"/>
</dbReference>
<dbReference type="InterPro" id="IPR017949">
    <property type="entry name" value="Thaumatin_CS"/>
</dbReference>
<dbReference type="InterPro" id="IPR037176">
    <property type="entry name" value="Osmotin/thaumatin-like_sf"/>
</dbReference>
<keyword evidence="2" id="KW-0472">Membrane</keyword>
<dbReference type="PROSITE" id="PS00316">
    <property type="entry name" value="THAUMATIN_1"/>
    <property type="match status" value="1"/>
</dbReference>
<name>A0A8J3Y2D1_9ACTN</name>
<dbReference type="Proteomes" id="UP000605992">
    <property type="component" value="Unassembled WGS sequence"/>
</dbReference>
<feature type="compositionally biased region" description="Low complexity" evidence="1">
    <location>
        <begin position="81"/>
        <end position="95"/>
    </location>
</feature>
<dbReference type="PRINTS" id="PR00347">
    <property type="entry name" value="THAUMATIN"/>
</dbReference>
<dbReference type="Pfam" id="PF00314">
    <property type="entry name" value="Thaumatin"/>
    <property type="match status" value="1"/>
</dbReference>
<keyword evidence="2" id="KW-0812">Transmembrane</keyword>
<feature type="transmembrane region" description="Helical" evidence="2">
    <location>
        <begin position="6"/>
        <end position="25"/>
    </location>
</feature>
<protein>
    <recommendedName>
        <fullName evidence="5">Thaumatin family protein</fullName>
    </recommendedName>
</protein>
<evidence type="ECO:0000256" key="1">
    <source>
        <dbReference type="SAM" id="MobiDB-lite"/>
    </source>
</evidence>
<dbReference type="EMBL" id="BOOR01000086">
    <property type="protein sequence ID" value="GII59486.1"/>
    <property type="molecule type" value="Genomic_DNA"/>
</dbReference>
<dbReference type="FunFam" id="2.60.110.10:FF:000004">
    <property type="entry name" value="THAUMATIN-LIKE PROTEIN 1"/>
    <property type="match status" value="1"/>
</dbReference>
<evidence type="ECO:0008006" key="5">
    <source>
        <dbReference type="Google" id="ProtNLM"/>
    </source>
</evidence>
<dbReference type="PANTHER" id="PTHR31048">
    <property type="entry name" value="OS03G0233200 PROTEIN"/>
    <property type="match status" value="1"/>
</dbReference>
<reference evidence="3" key="1">
    <citation type="submission" date="2021-01" db="EMBL/GenBank/DDBJ databases">
        <title>Whole genome shotgun sequence of Planotetraspora thailandica NBRC 104271.</title>
        <authorList>
            <person name="Komaki H."/>
            <person name="Tamura T."/>
        </authorList>
    </citation>
    <scope>NUCLEOTIDE SEQUENCE</scope>
    <source>
        <strain evidence="3">NBRC 104271</strain>
    </source>
</reference>
<dbReference type="Gene3D" id="2.60.110.10">
    <property type="entry name" value="Thaumatin"/>
    <property type="match status" value="1"/>
</dbReference>
<organism evidence="3 4">
    <name type="scientific">Planotetraspora thailandica</name>
    <dbReference type="NCBI Taxonomy" id="487172"/>
    <lineage>
        <taxon>Bacteria</taxon>
        <taxon>Bacillati</taxon>
        <taxon>Actinomycetota</taxon>
        <taxon>Actinomycetes</taxon>
        <taxon>Streptosporangiales</taxon>
        <taxon>Streptosporangiaceae</taxon>
        <taxon>Planotetraspora</taxon>
    </lineage>
</organism>
<accession>A0A8J3Y2D1</accession>
<keyword evidence="4" id="KW-1185">Reference proteome</keyword>
<dbReference type="InterPro" id="IPR001938">
    <property type="entry name" value="Thaumatin"/>
</dbReference>
<evidence type="ECO:0000313" key="3">
    <source>
        <dbReference type="EMBL" id="GII59486.1"/>
    </source>
</evidence>